<organism evidence="1 2">
    <name type="scientific">Ancylostoma ceylanicum</name>
    <dbReference type="NCBI Taxonomy" id="53326"/>
    <lineage>
        <taxon>Eukaryota</taxon>
        <taxon>Metazoa</taxon>
        <taxon>Ecdysozoa</taxon>
        <taxon>Nematoda</taxon>
        <taxon>Chromadorea</taxon>
        <taxon>Rhabditida</taxon>
        <taxon>Rhabditina</taxon>
        <taxon>Rhabditomorpha</taxon>
        <taxon>Strongyloidea</taxon>
        <taxon>Ancylostomatidae</taxon>
        <taxon>Ancylostomatinae</taxon>
        <taxon>Ancylostoma</taxon>
    </lineage>
</organism>
<dbReference type="AlphaFoldDB" id="A0A016VQU5"/>
<reference evidence="2" key="1">
    <citation type="journal article" date="2015" name="Nat. Genet.">
        <title>The genome and transcriptome of the zoonotic hookworm Ancylostoma ceylanicum identify infection-specific gene families.</title>
        <authorList>
            <person name="Schwarz E.M."/>
            <person name="Hu Y."/>
            <person name="Antoshechkin I."/>
            <person name="Miller M.M."/>
            <person name="Sternberg P.W."/>
            <person name="Aroian R.V."/>
        </authorList>
    </citation>
    <scope>NUCLEOTIDE SEQUENCE</scope>
    <source>
        <strain evidence="2">HY135</strain>
    </source>
</reference>
<comment type="caution">
    <text evidence="1">The sequence shown here is derived from an EMBL/GenBank/DDBJ whole genome shotgun (WGS) entry which is preliminary data.</text>
</comment>
<evidence type="ECO:0000313" key="1">
    <source>
        <dbReference type="EMBL" id="EYC29795.1"/>
    </source>
</evidence>
<name>A0A016VQU5_9BILA</name>
<dbReference type="EMBL" id="JARK01001341">
    <property type="protein sequence ID" value="EYC29795.1"/>
    <property type="molecule type" value="Genomic_DNA"/>
</dbReference>
<sequence>MQFSSWSIKLRNSASNHRERVTTLPDCDAGALAATTNYKVCSTAREIPTPPARFRCALPVFTENQPTSAFITSST</sequence>
<proteinExistence type="predicted"/>
<dbReference type="Proteomes" id="UP000024635">
    <property type="component" value="Unassembled WGS sequence"/>
</dbReference>
<protein>
    <submittedName>
        <fullName evidence="1">Uncharacterized protein</fullName>
    </submittedName>
</protein>
<evidence type="ECO:0000313" key="2">
    <source>
        <dbReference type="Proteomes" id="UP000024635"/>
    </source>
</evidence>
<keyword evidence="2" id="KW-1185">Reference proteome</keyword>
<gene>
    <name evidence="1" type="primary">Acey_s0005.g2268</name>
    <name evidence="1" type="ORF">Y032_0005g2268</name>
</gene>
<accession>A0A016VQU5</accession>